<keyword evidence="2" id="KW-0812">Transmembrane</keyword>
<evidence type="ECO:0008006" key="4">
    <source>
        <dbReference type="Google" id="ProtNLM"/>
    </source>
</evidence>
<dbReference type="InterPro" id="IPR027417">
    <property type="entry name" value="P-loop_NTPase"/>
</dbReference>
<protein>
    <recommendedName>
        <fullName evidence="4">Sulfotransferase domain-containing protein</fullName>
    </recommendedName>
</protein>
<dbReference type="SUPFAM" id="SSF52540">
    <property type="entry name" value="P-loop containing nucleoside triphosphate hydrolases"/>
    <property type="match status" value="1"/>
</dbReference>
<feature type="transmembrane region" description="Helical" evidence="2">
    <location>
        <begin position="33"/>
        <end position="51"/>
    </location>
</feature>
<proteinExistence type="predicted"/>
<dbReference type="EMBL" id="HBGZ01015387">
    <property type="protein sequence ID" value="CAD9602929.1"/>
    <property type="molecule type" value="Transcribed_RNA"/>
</dbReference>
<evidence type="ECO:0000256" key="2">
    <source>
        <dbReference type="SAM" id="Phobius"/>
    </source>
</evidence>
<keyword evidence="2" id="KW-1133">Transmembrane helix</keyword>
<organism evidence="3">
    <name type="scientific">Skeletonema marinoi</name>
    <dbReference type="NCBI Taxonomy" id="267567"/>
    <lineage>
        <taxon>Eukaryota</taxon>
        <taxon>Sar</taxon>
        <taxon>Stramenopiles</taxon>
        <taxon>Ochrophyta</taxon>
        <taxon>Bacillariophyta</taxon>
        <taxon>Coscinodiscophyceae</taxon>
        <taxon>Thalassiosirophycidae</taxon>
        <taxon>Thalassiosirales</taxon>
        <taxon>Skeletonemataceae</taxon>
        <taxon>Skeletonema</taxon>
        <taxon>Skeletonema marinoi-dohrnii complex</taxon>
    </lineage>
</organism>
<dbReference type="Gene3D" id="3.40.50.300">
    <property type="entry name" value="P-loop containing nucleotide triphosphate hydrolases"/>
    <property type="match status" value="1"/>
</dbReference>
<sequence length="550" mass="62740">MDPPDDRYEETNRRSSSSAFSTRRRREAIGSRYIALLLVPSFICVVTFLLINRRLTPYFELISTTIDQPRDDNGITILNNSEAAGKSSEANPTATEYSGTNVQPLNPSLHRLGLTINNAIPVELPNEEKIHTTGFGPGQFCSFCPWSKDSMCAGRLEFLMTRYQMNETAAKASLIEKCATPPIPHNAHAEDDEPSIILHVGPHKTGTTALQSFIYDLVKVNNNIFLEDNLRIPLEHELPGCFHREGVGLNLPHCSINRFKKDGGQMSNAMCGSMREAFPKFVADAYNKSQNILVVAEDFDRSLINFNRLHFLLQPYKKIKVVSTYRRLHDWLPSWYNQIADHYQLEYAKGNETYPSLVEWLEEKYDEFLKAHGVTVAERFKSYKFIESVHLINMHDMADSLADTFFCDILQAKATCKAIKDGVRPSNSNIGFDHEYQRLAIEAKRAGKIPASSLEKKIQIRRVSKFLMMQVEQTNTNLPRLCPSNETLEKILTQELEHESKYLPEWFESQGGEEALRKSFEKAVEKKFCAFDVVKIFDTGIMDSIFRQVK</sequence>
<dbReference type="AlphaFoldDB" id="A0A7S2LED5"/>
<feature type="compositionally biased region" description="Basic and acidic residues" evidence="1">
    <location>
        <begin position="1"/>
        <end position="13"/>
    </location>
</feature>
<feature type="region of interest" description="Disordered" evidence="1">
    <location>
        <begin position="1"/>
        <end position="22"/>
    </location>
</feature>
<feature type="region of interest" description="Disordered" evidence="1">
    <location>
        <begin position="81"/>
        <end position="102"/>
    </location>
</feature>
<keyword evidence="2" id="KW-0472">Membrane</keyword>
<name>A0A7S2LED5_9STRA</name>
<evidence type="ECO:0000313" key="3">
    <source>
        <dbReference type="EMBL" id="CAD9602929.1"/>
    </source>
</evidence>
<accession>A0A7S2LED5</accession>
<reference evidence="3" key="1">
    <citation type="submission" date="2021-01" db="EMBL/GenBank/DDBJ databases">
        <authorList>
            <person name="Corre E."/>
            <person name="Pelletier E."/>
            <person name="Niang G."/>
            <person name="Scheremetjew M."/>
            <person name="Finn R."/>
            <person name="Kale V."/>
            <person name="Holt S."/>
            <person name="Cochrane G."/>
            <person name="Meng A."/>
            <person name="Brown T."/>
            <person name="Cohen L."/>
        </authorList>
    </citation>
    <scope>NUCLEOTIDE SEQUENCE</scope>
    <source>
        <strain evidence="3">SM1012Den-03</strain>
    </source>
</reference>
<gene>
    <name evidence="3" type="ORF">SMAR0320_LOCUS10983</name>
</gene>
<evidence type="ECO:0000256" key="1">
    <source>
        <dbReference type="SAM" id="MobiDB-lite"/>
    </source>
</evidence>